<dbReference type="AlphaFoldDB" id="A0AAV7T2L3"/>
<comment type="caution">
    <text evidence="2">The sequence shown here is derived from an EMBL/GenBank/DDBJ whole genome shotgun (WGS) entry which is preliminary data.</text>
</comment>
<evidence type="ECO:0000313" key="2">
    <source>
        <dbReference type="EMBL" id="KAJ1170511.1"/>
    </source>
</evidence>
<accession>A0AAV7T2L3</accession>
<gene>
    <name evidence="2" type="ORF">NDU88_002386</name>
</gene>
<feature type="region of interest" description="Disordered" evidence="1">
    <location>
        <begin position="1"/>
        <end position="38"/>
    </location>
</feature>
<feature type="compositionally biased region" description="Polar residues" evidence="1">
    <location>
        <begin position="1"/>
        <end position="10"/>
    </location>
</feature>
<name>A0AAV7T2L3_PLEWA</name>
<evidence type="ECO:0000313" key="3">
    <source>
        <dbReference type="Proteomes" id="UP001066276"/>
    </source>
</evidence>
<dbReference type="Proteomes" id="UP001066276">
    <property type="component" value="Chromosome 4_1"/>
</dbReference>
<keyword evidence="3" id="KW-1185">Reference proteome</keyword>
<sequence>MRCSRVSETPATYVGNRPYAECPGSPIDEELTPAGNPDIRVSKDMKIVAGQRTRRVVVEDEETDVGEKNESTTTDVGSTEEDEAEGVLPRGEEENISPRPLDSQDEIQD</sequence>
<proteinExistence type="predicted"/>
<evidence type="ECO:0000256" key="1">
    <source>
        <dbReference type="SAM" id="MobiDB-lite"/>
    </source>
</evidence>
<organism evidence="2 3">
    <name type="scientific">Pleurodeles waltl</name>
    <name type="common">Iberian ribbed newt</name>
    <dbReference type="NCBI Taxonomy" id="8319"/>
    <lineage>
        <taxon>Eukaryota</taxon>
        <taxon>Metazoa</taxon>
        <taxon>Chordata</taxon>
        <taxon>Craniata</taxon>
        <taxon>Vertebrata</taxon>
        <taxon>Euteleostomi</taxon>
        <taxon>Amphibia</taxon>
        <taxon>Batrachia</taxon>
        <taxon>Caudata</taxon>
        <taxon>Salamandroidea</taxon>
        <taxon>Salamandridae</taxon>
        <taxon>Pleurodelinae</taxon>
        <taxon>Pleurodeles</taxon>
    </lineage>
</organism>
<reference evidence="2" key="1">
    <citation type="journal article" date="2022" name="bioRxiv">
        <title>Sequencing and chromosome-scale assembly of the giantPleurodeles waltlgenome.</title>
        <authorList>
            <person name="Brown T."/>
            <person name="Elewa A."/>
            <person name="Iarovenko S."/>
            <person name="Subramanian E."/>
            <person name="Araus A.J."/>
            <person name="Petzold A."/>
            <person name="Susuki M."/>
            <person name="Suzuki K.-i.T."/>
            <person name="Hayashi T."/>
            <person name="Toyoda A."/>
            <person name="Oliveira C."/>
            <person name="Osipova E."/>
            <person name="Leigh N.D."/>
            <person name="Simon A."/>
            <person name="Yun M.H."/>
        </authorList>
    </citation>
    <scope>NUCLEOTIDE SEQUENCE</scope>
    <source>
        <strain evidence="2">20211129_DDA</strain>
        <tissue evidence="2">Liver</tissue>
    </source>
</reference>
<protein>
    <submittedName>
        <fullName evidence="2">Uncharacterized protein</fullName>
    </submittedName>
</protein>
<dbReference type="EMBL" id="JANPWB010000007">
    <property type="protein sequence ID" value="KAJ1170511.1"/>
    <property type="molecule type" value="Genomic_DNA"/>
</dbReference>
<feature type="region of interest" description="Disordered" evidence="1">
    <location>
        <begin position="57"/>
        <end position="109"/>
    </location>
</feature>